<dbReference type="AlphaFoldDB" id="A0A8S1N8S6"/>
<dbReference type="Proteomes" id="UP000688137">
    <property type="component" value="Unassembled WGS sequence"/>
</dbReference>
<sequence>MISFYVEVSFEEISKQWKALKIFTFAESLGRVKSIINKLLYLNQIFNYSITYIGLIEVYQIEQKL</sequence>
<gene>
    <name evidence="1" type="ORF">PPRIM_AZ9-3.1.T0830044</name>
</gene>
<proteinExistence type="predicted"/>
<comment type="caution">
    <text evidence="1">The sequence shown here is derived from an EMBL/GenBank/DDBJ whole genome shotgun (WGS) entry which is preliminary data.</text>
</comment>
<reference evidence="1" key="1">
    <citation type="submission" date="2021-01" db="EMBL/GenBank/DDBJ databases">
        <authorList>
            <consortium name="Genoscope - CEA"/>
            <person name="William W."/>
        </authorList>
    </citation>
    <scope>NUCLEOTIDE SEQUENCE</scope>
</reference>
<evidence type="ECO:0000313" key="1">
    <source>
        <dbReference type="EMBL" id="CAD8089180.1"/>
    </source>
</evidence>
<keyword evidence="2" id="KW-1185">Reference proteome</keyword>
<evidence type="ECO:0000313" key="2">
    <source>
        <dbReference type="Proteomes" id="UP000688137"/>
    </source>
</evidence>
<organism evidence="1 2">
    <name type="scientific">Paramecium primaurelia</name>
    <dbReference type="NCBI Taxonomy" id="5886"/>
    <lineage>
        <taxon>Eukaryota</taxon>
        <taxon>Sar</taxon>
        <taxon>Alveolata</taxon>
        <taxon>Ciliophora</taxon>
        <taxon>Intramacronucleata</taxon>
        <taxon>Oligohymenophorea</taxon>
        <taxon>Peniculida</taxon>
        <taxon>Parameciidae</taxon>
        <taxon>Paramecium</taxon>
    </lineage>
</organism>
<name>A0A8S1N8S6_PARPR</name>
<protein>
    <submittedName>
        <fullName evidence="1">Uncharacterized protein</fullName>
    </submittedName>
</protein>
<accession>A0A8S1N8S6</accession>
<dbReference type="EMBL" id="CAJJDM010000086">
    <property type="protein sequence ID" value="CAD8089180.1"/>
    <property type="molecule type" value="Genomic_DNA"/>
</dbReference>